<dbReference type="EMBL" id="VMNW02000150">
    <property type="protein sequence ID" value="KAA9149138.1"/>
    <property type="molecule type" value="Genomic_DNA"/>
</dbReference>
<evidence type="ECO:0000313" key="4">
    <source>
        <dbReference type="Proteomes" id="UP000319769"/>
    </source>
</evidence>
<dbReference type="Pfam" id="PF12770">
    <property type="entry name" value="CHAT"/>
    <property type="match status" value="1"/>
</dbReference>
<dbReference type="InterPro" id="IPR024983">
    <property type="entry name" value="CHAT_dom"/>
</dbReference>
<feature type="domain" description="CHAT" evidence="1">
    <location>
        <begin position="87"/>
        <end position="304"/>
    </location>
</feature>
<evidence type="ECO:0000259" key="2">
    <source>
        <dbReference type="Pfam" id="PF13191"/>
    </source>
</evidence>
<keyword evidence="4" id="KW-1185">Reference proteome</keyword>
<dbReference type="InterPro" id="IPR011990">
    <property type="entry name" value="TPR-like_helical_dom_sf"/>
</dbReference>
<dbReference type="OrthoDB" id="4302715at2"/>
<evidence type="ECO:0000259" key="1">
    <source>
        <dbReference type="Pfam" id="PF12770"/>
    </source>
</evidence>
<proteinExistence type="predicted"/>
<reference evidence="3" key="1">
    <citation type="submission" date="2019-09" db="EMBL/GenBank/DDBJ databases">
        <authorList>
            <person name="Teo W.F.A."/>
            <person name="Duangmal K."/>
        </authorList>
    </citation>
    <scope>NUCLEOTIDE SEQUENCE [LARGE SCALE GENOMIC DNA]</scope>
    <source>
        <strain evidence="3">K81G1</strain>
    </source>
</reference>
<dbReference type="Gene3D" id="1.25.40.10">
    <property type="entry name" value="Tetratricopeptide repeat domain"/>
    <property type="match status" value="4"/>
</dbReference>
<dbReference type="PANTHER" id="PTHR47691:SF3">
    <property type="entry name" value="HTH-TYPE TRANSCRIPTIONAL REGULATOR RV0890C-RELATED"/>
    <property type="match status" value="1"/>
</dbReference>
<dbReference type="InterPro" id="IPR027417">
    <property type="entry name" value="P-loop_NTPase"/>
</dbReference>
<dbReference type="Proteomes" id="UP000319769">
    <property type="component" value="Unassembled WGS sequence"/>
</dbReference>
<sequence length="1347" mass="145521">MLTLTIGADEVVLRIGGEAVRHVPDGPDDLLRELAWRLSTRPSPDVAGELGIRLGRRFLAGAAGAALARELGKPGRAALAIEAEDELPWEAAILPGGEVPLALDERVDVSRAVPGGVPPRRAPGPLRILAAIASPDTGGGELLDYEHELARILDSVDPGGRRNTAVRVLEWGSTAAIRAALAEEPCEVLHISCHGRPGELLLETESGEPDHVGAARFLAEALPEGVRVPFVVLTGCATALSTPFDVGGLARGLVCEGTPAVLAMRGQVGDRYVISLCARLYEKLAGQVDLRSAVASARRELAGDGAEWIAPVLFLANGNPPPLAPADVSEPATEPHRPASVLAWHDRSPGYFVGRRAALRRLSREPEGVLLHGIGGVGKTSLAAELASRAERAGAVVVALTGRAPVDAILDATRSALSKHCAEHGFDAEHPARRAVSELSKPDVEWPEQLPFLRAAAVSVLLVLDNAEDNLDGSTVDEELAAFLAAWPGRVLITSRHPFAVPRLPAYHVGPLSWPETRKLMWRLPGLDALTAHQQRLAWHQLGGHPRALEYLDALLRAGRARFDDVTEAMSEAGAFVAEDVLLPELLATLEDQPLARKVLFGASVYRKPVDRNGLAWQVGEVHDVTPEEHTEIPPLTVQSGLDEAVAAVERLGLLAPADGGHLVHPATATALHRLAEPGFLADAHQRAAGYWMWHLRQRDADELVDITHLVEAAYHYYAGGDAHQAALIVLMTCDELQTRGRWSWAEQLCRQARAWLPPSGITAELTLRLSSVRFERGDTDGSEQLAQEALRQFENLGERTNEAAALHRLGMIAQHRGDHFRAKTLYERSRAIHEELGNHNSVGIAWHQLGVLAQDDGDIALAERNFERSLTASRAAGDLMGVASATHQLGMLAEKRGDLVKAETCYLAAQDAFGRLGDRGLAANAEVRLAEILRKQWRLDQAIERVLAALAVFEEIGSVERIAECRLRLGTLGRDRGDFAWAASSLAAAADLFGRIGSARQAAEAHALLGEARTLGGEYADAVVATLESLALREEMDMPIGNVHSWLGIQYAELGEPAFRAAVSRVSEPGDAEFVVDLARQHEELMRGNNLNGAAATYRGFGLDAARTGQLGAARAYFRASLAQYEAARNLLGVANTHEQLGNLAIELREFGEAEWHFLRAQEIHERLGDPVNVAIGYHQLGVLHQKQNSLDVAAGYFRASLELKRRLGNREGEVNSLFHAGLVEEMRGEFDEALRIYGECLDIDWALGNFGGIAITHAQIGIIHGRRGQHAEAVPWLLAALTVNLRLNARANVVKNISELRARRRDLGEREFAALVRQDGDEAAAREVLRLTELLPSAGGEDADA</sequence>
<dbReference type="InterPro" id="IPR019734">
    <property type="entry name" value="TPR_rpt"/>
</dbReference>
<dbReference type="InterPro" id="IPR041664">
    <property type="entry name" value="AAA_16"/>
</dbReference>
<protein>
    <submittedName>
        <fullName evidence="3">Tetratricopeptide repeat protein</fullName>
    </submittedName>
</protein>
<feature type="domain" description="Orc1-like AAA ATPase" evidence="2">
    <location>
        <begin position="357"/>
        <end position="484"/>
    </location>
</feature>
<dbReference type="SUPFAM" id="SSF48452">
    <property type="entry name" value="TPR-like"/>
    <property type="match status" value="3"/>
</dbReference>
<dbReference type="Gene3D" id="3.40.50.300">
    <property type="entry name" value="P-loop containing nucleotide triphosphate hydrolases"/>
    <property type="match status" value="1"/>
</dbReference>
<accession>A0A5N0UK91</accession>
<dbReference type="SUPFAM" id="SSF52540">
    <property type="entry name" value="P-loop containing nucleoside triphosphate hydrolases"/>
    <property type="match status" value="1"/>
</dbReference>
<dbReference type="RefSeq" id="WP_144759813.1">
    <property type="nucleotide sequence ID" value="NZ_VMNW02000150.1"/>
</dbReference>
<comment type="caution">
    <text evidence="3">The sequence shown here is derived from an EMBL/GenBank/DDBJ whole genome shotgun (WGS) entry which is preliminary data.</text>
</comment>
<dbReference type="SMART" id="SM00028">
    <property type="entry name" value="TPR"/>
    <property type="match status" value="11"/>
</dbReference>
<organism evidence="3 4">
    <name type="scientific">Amycolatopsis acidicola</name>
    <dbReference type="NCBI Taxonomy" id="2596893"/>
    <lineage>
        <taxon>Bacteria</taxon>
        <taxon>Bacillati</taxon>
        <taxon>Actinomycetota</taxon>
        <taxon>Actinomycetes</taxon>
        <taxon>Pseudonocardiales</taxon>
        <taxon>Pseudonocardiaceae</taxon>
        <taxon>Amycolatopsis</taxon>
    </lineage>
</organism>
<dbReference type="PANTHER" id="PTHR47691">
    <property type="entry name" value="REGULATOR-RELATED"/>
    <property type="match status" value="1"/>
</dbReference>
<dbReference type="Pfam" id="PF13191">
    <property type="entry name" value="AAA_16"/>
    <property type="match status" value="1"/>
</dbReference>
<dbReference type="Pfam" id="PF13424">
    <property type="entry name" value="TPR_12"/>
    <property type="match status" value="2"/>
</dbReference>
<name>A0A5N0UK91_9PSEU</name>
<gene>
    <name evidence="3" type="ORF">FPZ12_043845</name>
</gene>
<evidence type="ECO:0000313" key="3">
    <source>
        <dbReference type="EMBL" id="KAA9149138.1"/>
    </source>
</evidence>